<feature type="compositionally biased region" description="Basic residues" evidence="1">
    <location>
        <begin position="122"/>
        <end position="137"/>
    </location>
</feature>
<feature type="compositionally biased region" description="Basic residues" evidence="1">
    <location>
        <begin position="306"/>
        <end position="316"/>
    </location>
</feature>
<dbReference type="GO" id="GO:0000339">
    <property type="term" value="F:RNA cap binding"/>
    <property type="evidence" value="ECO:0007669"/>
    <property type="project" value="InterPro"/>
</dbReference>
<feature type="region of interest" description="Disordered" evidence="1">
    <location>
        <begin position="78"/>
        <end position="144"/>
    </location>
</feature>
<dbReference type="RefSeq" id="XP_068348806.1">
    <property type="nucleotide sequence ID" value="XM_068511886.1"/>
</dbReference>
<evidence type="ECO:0000313" key="3">
    <source>
        <dbReference type="Proteomes" id="UP000179807"/>
    </source>
</evidence>
<dbReference type="VEuPathDB" id="TrichDB:TRFO_38170"/>
<proteinExistence type="predicted"/>
<dbReference type="GeneID" id="94846590"/>
<dbReference type="Proteomes" id="UP000179807">
    <property type="component" value="Unassembled WGS sequence"/>
</dbReference>
<keyword evidence="3" id="KW-1185">Reference proteome</keyword>
<dbReference type="InterPro" id="IPR006607">
    <property type="entry name" value="DM15"/>
</dbReference>
<dbReference type="OrthoDB" id="340227at2759"/>
<dbReference type="EMBL" id="MLAK01001228">
    <property type="protein sequence ID" value="OHS95669.1"/>
    <property type="molecule type" value="Genomic_DNA"/>
</dbReference>
<dbReference type="SMART" id="SM00684">
    <property type="entry name" value="DM15"/>
    <property type="match status" value="2"/>
</dbReference>
<dbReference type="AlphaFoldDB" id="A0A1J4JE02"/>
<evidence type="ECO:0000313" key="2">
    <source>
        <dbReference type="EMBL" id="OHS95669.1"/>
    </source>
</evidence>
<accession>A0A1J4JE02</accession>
<keyword evidence="2" id="KW-0687">Ribonucleoprotein</keyword>
<reference evidence="2" key="1">
    <citation type="submission" date="2016-10" db="EMBL/GenBank/DDBJ databases">
        <authorList>
            <person name="Benchimol M."/>
            <person name="Almeida L.G."/>
            <person name="Vasconcelos A.T."/>
            <person name="Perreira-Neves A."/>
            <person name="Rosa I.A."/>
            <person name="Tasca T."/>
            <person name="Bogo M.R."/>
            <person name="de Souza W."/>
        </authorList>
    </citation>
    <scope>NUCLEOTIDE SEQUENCE [LARGE SCALE GENOMIC DNA]</scope>
    <source>
        <strain evidence="2">K</strain>
    </source>
</reference>
<feature type="region of interest" description="Disordered" evidence="1">
    <location>
        <begin position="301"/>
        <end position="399"/>
    </location>
</feature>
<feature type="region of interest" description="Disordered" evidence="1">
    <location>
        <begin position="1"/>
        <end position="51"/>
    </location>
</feature>
<feature type="compositionally biased region" description="Basic and acidic residues" evidence="1">
    <location>
        <begin position="107"/>
        <end position="116"/>
    </location>
</feature>
<feature type="compositionally biased region" description="Basic and acidic residues" evidence="1">
    <location>
        <begin position="78"/>
        <end position="89"/>
    </location>
</feature>
<dbReference type="GO" id="GO:0048255">
    <property type="term" value="P:mRNA stabilization"/>
    <property type="evidence" value="ECO:0007669"/>
    <property type="project" value="InterPro"/>
</dbReference>
<dbReference type="Pfam" id="PF21071">
    <property type="entry name" value="LARP1_HEAT"/>
    <property type="match status" value="1"/>
</dbReference>
<dbReference type="GO" id="GO:1990904">
    <property type="term" value="C:ribonucleoprotein complex"/>
    <property type="evidence" value="ECO:0007669"/>
    <property type="project" value="UniProtKB-KW"/>
</dbReference>
<evidence type="ECO:0000256" key="1">
    <source>
        <dbReference type="SAM" id="MobiDB-lite"/>
    </source>
</evidence>
<protein>
    <submittedName>
        <fullName evidence="2">Lupus la ribonucleoprotein</fullName>
    </submittedName>
</protein>
<gene>
    <name evidence="2" type="ORF">TRFO_38170</name>
</gene>
<comment type="caution">
    <text evidence="2">The sequence shown here is derived from an EMBL/GenBank/DDBJ whole genome shotgun (WGS) entry which is preliminary data.</text>
</comment>
<organism evidence="2 3">
    <name type="scientific">Tritrichomonas foetus</name>
    <dbReference type="NCBI Taxonomy" id="1144522"/>
    <lineage>
        <taxon>Eukaryota</taxon>
        <taxon>Metamonada</taxon>
        <taxon>Parabasalia</taxon>
        <taxon>Tritrichomonadida</taxon>
        <taxon>Tritrichomonadidae</taxon>
        <taxon>Tritrichomonas</taxon>
    </lineage>
</organism>
<sequence>MSDWDILAPVDNQQGETQENESVETDGMFFADNNADNDSFGDEGHEENSSDFVQPMNEAQSFNPRMHNEHFKRKDFYRHRGDYDADKPTSPKRGGGSYYKHMMSHSYTERKIHDGPGDNFGSRRHRSRRSSMNRRNRRDSTSDSDIAMASVPHDLLEGGFDEAKYVEFHDAAKNARYTMGIGKAPEMNSLYYFWCYFLRDNFDQLMFDEFLETARQDAIGKSHYGIECFFRFCSYGLEKRWDEKVFEIFQQEALKDYKRGSKYGLEKVKGFLVHQKYDFPITPIPEMAAVLEQFPTLESFKDPATKKGKGKGKGKQTAKDDNYLPRSAPKNGLTPPQLRRNSKIEVSRPQRGKNAQPKLNVVKANGRNLRHKNDEPAANGSCTQPASAPGGESPMQQDI</sequence>
<name>A0A1J4JE02_9EUKA</name>